<dbReference type="EMBL" id="CP120682">
    <property type="protein sequence ID" value="WKN37903.1"/>
    <property type="molecule type" value="Genomic_DNA"/>
</dbReference>
<reference evidence="1" key="1">
    <citation type="journal article" date="2023" name="Comput. Struct. Biotechnol. J.">
        <title>Discovery of a novel marine Bacteroidetes with a rich repertoire of carbohydrate-active enzymes.</title>
        <authorList>
            <person name="Chen B."/>
            <person name="Liu G."/>
            <person name="Chen Q."/>
            <person name="Wang H."/>
            <person name="Liu L."/>
            <person name="Tang K."/>
        </authorList>
    </citation>
    <scope>NUCLEOTIDE SEQUENCE</scope>
    <source>
        <strain evidence="1">TK19036</strain>
    </source>
</reference>
<reference evidence="1" key="2">
    <citation type="journal article" date="2024" name="Antonie Van Leeuwenhoek">
        <title>Roseihalotalea indica gen. nov., sp. nov., a halophilic Bacteroidetes from mesopelagic Southwest Indian Ocean with higher carbohydrate metabolic potential.</title>
        <authorList>
            <person name="Chen B."/>
            <person name="Zhang M."/>
            <person name="Lin D."/>
            <person name="Ye J."/>
            <person name="Tang K."/>
        </authorList>
    </citation>
    <scope>NUCLEOTIDE SEQUENCE</scope>
    <source>
        <strain evidence="1">TK19036</strain>
    </source>
</reference>
<organism evidence="1">
    <name type="scientific">Roseihalotalea indica</name>
    <dbReference type="NCBI Taxonomy" id="2867963"/>
    <lineage>
        <taxon>Bacteria</taxon>
        <taxon>Pseudomonadati</taxon>
        <taxon>Bacteroidota</taxon>
        <taxon>Cytophagia</taxon>
        <taxon>Cytophagales</taxon>
        <taxon>Catalimonadaceae</taxon>
        <taxon>Roseihalotalea</taxon>
    </lineage>
</organism>
<evidence type="ECO:0000313" key="1">
    <source>
        <dbReference type="EMBL" id="WKN37903.1"/>
    </source>
</evidence>
<dbReference type="Pfam" id="PF14281">
    <property type="entry name" value="PDDEXK_4"/>
    <property type="match status" value="1"/>
</dbReference>
<proteinExistence type="predicted"/>
<gene>
    <name evidence="1" type="ORF">K4G66_04170</name>
</gene>
<dbReference type="InterPro" id="IPR029470">
    <property type="entry name" value="PDDEXK_4"/>
</dbReference>
<protein>
    <submittedName>
        <fullName evidence="1">PD-(D/E)XK nuclease family protein</fullName>
    </submittedName>
</protein>
<name>A0AA49GP84_9BACT</name>
<dbReference type="AlphaFoldDB" id="A0AA49GP84"/>
<accession>A0AA49GP84</accession>
<sequence length="356" mass="42223">MSQLEKTKPNIFNIATKELSQDAFITWLLRWGDSSNEKYDKALRDCGVAFVTELIKTKIPEFNEIVASVSANRQRENIDVWAVVNHRYLIIIEDKTFTKQHSGQLKRYKEAAAEWEWEKDKKYEYVICIYLKTGNESQQSLKKVIRDGFAIYSRQNFIELLKRHNIKNDIFIDFKERLSKLEDRNHKWKSNLIEDWKGDEWQGFYQYLEEKMKIVRWDFVNNSSGGFWNAVLNWDYWGVYPVYLQTEQRKLCFKISTVDFKEDSTPNEVNRTKVRNIVSKTILEAAKDDNLPMIRKPKRFGNGKYMTLAVVDSEHWLGNKNEKVNQDKVVKQLKVYKDFLLETIKNRAGLFEGEGH</sequence>